<accession>A0A8X6QUJ2</accession>
<sequence>MWGTRRTQGSGDGRTLPVLRSFEGIVRLVKSDLVLRLILLSNCVMAIDIVWPCSNEDVDVFCSSLLKFLHWMFCAFLMEYENHHSDRVLIKIMIDYL</sequence>
<dbReference type="Proteomes" id="UP000887013">
    <property type="component" value="Unassembled WGS sequence"/>
</dbReference>
<name>A0A8X6QUJ2_NEPPI</name>
<dbReference type="AlphaFoldDB" id="A0A8X6QUJ2"/>
<organism evidence="1 2">
    <name type="scientific">Nephila pilipes</name>
    <name type="common">Giant wood spider</name>
    <name type="synonym">Nephila maculata</name>
    <dbReference type="NCBI Taxonomy" id="299642"/>
    <lineage>
        <taxon>Eukaryota</taxon>
        <taxon>Metazoa</taxon>
        <taxon>Ecdysozoa</taxon>
        <taxon>Arthropoda</taxon>
        <taxon>Chelicerata</taxon>
        <taxon>Arachnida</taxon>
        <taxon>Araneae</taxon>
        <taxon>Araneomorphae</taxon>
        <taxon>Entelegynae</taxon>
        <taxon>Araneoidea</taxon>
        <taxon>Nephilidae</taxon>
        <taxon>Nephila</taxon>
    </lineage>
</organism>
<reference evidence="1" key="1">
    <citation type="submission" date="2020-08" db="EMBL/GenBank/DDBJ databases">
        <title>Multicomponent nature underlies the extraordinary mechanical properties of spider dragline silk.</title>
        <authorList>
            <person name="Kono N."/>
            <person name="Nakamura H."/>
            <person name="Mori M."/>
            <person name="Yoshida Y."/>
            <person name="Ohtoshi R."/>
            <person name="Malay A.D."/>
            <person name="Moran D.A.P."/>
            <person name="Tomita M."/>
            <person name="Numata K."/>
            <person name="Arakawa K."/>
        </authorList>
    </citation>
    <scope>NUCLEOTIDE SEQUENCE</scope>
</reference>
<dbReference type="EMBL" id="BMAW01036674">
    <property type="protein sequence ID" value="GFU45009.1"/>
    <property type="molecule type" value="Genomic_DNA"/>
</dbReference>
<proteinExistence type="predicted"/>
<protein>
    <submittedName>
        <fullName evidence="1">Uncharacterized protein</fullName>
    </submittedName>
</protein>
<evidence type="ECO:0000313" key="2">
    <source>
        <dbReference type="Proteomes" id="UP000887013"/>
    </source>
</evidence>
<comment type="caution">
    <text evidence="1">The sequence shown here is derived from an EMBL/GenBank/DDBJ whole genome shotgun (WGS) entry which is preliminary data.</text>
</comment>
<keyword evidence="2" id="KW-1185">Reference proteome</keyword>
<gene>
    <name evidence="1" type="ORF">NPIL_440121</name>
</gene>
<evidence type="ECO:0000313" key="1">
    <source>
        <dbReference type="EMBL" id="GFU45009.1"/>
    </source>
</evidence>